<keyword evidence="1" id="KW-0732">Signal</keyword>
<organism evidence="2 3">
    <name type="scientific">Flavobacterium celericrescens</name>
    <dbReference type="NCBI Taxonomy" id="2709780"/>
    <lineage>
        <taxon>Bacteria</taxon>
        <taxon>Pseudomonadati</taxon>
        <taxon>Bacteroidota</taxon>
        <taxon>Flavobacteriia</taxon>
        <taxon>Flavobacteriales</taxon>
        <taxon>Flavobacteriaceae</taxon>
        <taxon>Flavobacterium</taxon>
    </lineage>
</organism>
<accession>A0ABX0ID29</accession>
<evidence type="ECO:0008006" key="4">
    <source>
        <dbReference type="Google" id="ProtNLM"/>
    </source>
</evidence>
<reference evidence="2 3" key="1">
    <citation type="submission" date="2020-02" db="EMBL/GenBank/DDBJ databases">
        <authorList>
            <person name="Chen W.-M."/>
        </authorList>
    </citation>
    <scope>NUCLEOTIDE SEQUENCE [LARGE SCALE GENOMIC DNA]</scope>
    <source>
        <strain evidence="2 3">TWA-26</strain>
    </source>
</reference>
<dbReference type="SUPFAM" id="SSF56925">
    <property type="entry name" value="OMPA-like"/>
    <property type="match status" value="1"/>
</dbReference>
<name>A0ABX0ID29_9FLAO</name>
<dbReference type="EMBL" id="JAAJBV010000007">
    <property type="protein sequence ID" value="NHM05115.1"/>
    <property type="molecule type" value="Genomic_DNA"/>
</dbReference>
<protein>
    <recommendedName>
        <fullName evidence="4">Outer membrane protein beta-barrel domain-containing protein</fullName>
    </recommendedName>
</protein>
<dbReference type="RefSeq" id="WP_166237136.1">
    <property type="nucleotide sequence ID" value="NZ_JAAJBV010000007.1"/>
</dbReference>
<proteinExistence type="predicted"/>
<evidence type="ECO:0000256" key="1">
    <source>
        <dbReference type="SAM" id="SignalP"/>
    </source>
</evidence>
<dbReference type="Proteomes" id="UP000761423">
    <property type="component" value="Unassembled WGS sequence"/>
</dbReference>
<evidence type="ECO:0000313" key="2">
    <source>
        <dbReference type="EMBL" id="NHM05115.1"/>
    </source>
</evidence>
<comment type="caution">
    <text evidence="2">The sequence shown here is derived from an EMBL/GenBank/DDBJ whole genome shotgun (WGS) entry which is preliminary data.</text>
</comment>
<gene>
    <name evidence="2" type="ORF">G4L40_10405</name>
</gene>
<keyword evidence="3" id="KW-1185">Reference proteome</keyword>
<evidence type="ECO:0000313" key="3">
    <source>
        <dbReference type="Proteomes" id="UP000761423"/>
    </source>
</evidence>
<feature type="chain" id="PRO_5046324864" description="Outer membrane protein beta-barrel domain-containing protein" evidence="1">
    <location>
        <begin position="24"/>
        <end position="201"/>
    </location>
</feature>
<sequence>MKKKSLFFAITLVAIFFTNTSQAQFSIEANYGLNGSFEPSYNGFTHFGGGVSYDFDETFGAKIDFASDTFSIENEDTGIESGSKNTRISLQGVMNVSNLIDSRASYGNFRVLAHAGGGLSILKSDIPTLDKTDHIANVIMGISPQYKVAENLYLGLDASMIFNISQHYYFDGTLTYVGQANSITGIMYNVTAGLTYKFGSY</sequence>
<dbReference type="InterPro" id="IPR011250">
    <property type="entry name" value="OMP/PagP_B-barrel"/>
</dbReference>
<feature type="signal peptide" evidence="1">
    <location>
        <begin position="1"/>
        <end position="23"/>
    </location>
</feature>